<protein>
    <submittedName>
        <fullName evidence="2">Helix-turn-helix domain protein</fullName>
    </submittedName>
</protein>
<reference evidence="2 3" key="1">
    <citation type="submission" date="2019-08" db="EMBL/GenBank/DDBJ databases">
        <title>Deep-cultivation of Planctomycetes and their phenomic and genomic characterization uncovers novel biology.</title>
        <authorList>
            <person name="Wiegand S."/>
            <person name="Jogler M."/>
            <person name="Boedeker C."/>
            <person name="Pinto D."/>
            <person name="Vollmers J."/>
            <person name="Rivas-Marin E."/>
            <person name="Kohn T."/>
            <person name="Peeters S.H."/>
            <person name="Heuer A."/>
            <person name="Rast P."/>
            <person name="Oberbeckmann S."/>
            <person name="Bunk B."/>
            <person name="Jeske O."/>
            <person name="Meyerdierks A."/>
            <person name="Storesund J.E."/>
            <person name="Kallscheuer N."/>
            <person name="Luecker S."/>
            <person name="Lage O.M."/>
            <person name="Pohl T."/>
            <person name="Merkel B.J."/>
            <person name="Hornburger P."/>
            <person name="Mueller R.-W."/>
            <person name="Bruemmer F."/>
            <person name="Labrenz M."/>
            <person name="Spormann A.M."/>
            <person name="Op den Camp H."/>
            <person name="Overmann J."/>
            <person name="Amann R."/>
            <person name="Jetten M.S.M."/>
            <person name="Mascher T."/>
            <person name="Medema M.H."/>
            <person name="Devos D.P."/>
            <person name="Kaster A.-K."/>
            <person name="Ovreas L."/>
            <person name="Rohde M."/>
            <person name="Galperin M.Y."/>
            <person name="Jogler C."/>
        </authorList>
    </citation>
    <scope>NUCLEOTIDE SEQUENCE [LARGE SCALE GENOMIC DNA]</scope>
    <source>
        <strain evidence="2 3">OJF2</strain>
    </source>
</reference>
<dbReference type="InterPro" id="IPR041657">
    <property type="entry name" value="HTH_17"/>
</dbReference>
<dbReference type="EMBL" id="CP042997">
    <property type="protein sequence ID" value="QEH36602.1"/>
    <property type="molecule type" value="Genomic_DNA"/>
</dbReference>
<dbReference type="Proteomes" id="UP000324233">
    <property type="component" value="Chromosome"/>
</dbReference>
<accession>A0A5B9W7E2</accession>
<evidence type="ECO:0000313" key="2">
    <source>
        <dbReference type="EMBL" id="QEH36602.1"/>
    </source>
</evidence>
<name>A0A5B9W7E2_9BACT</name>
<feature type="domain" description="Helix-turn-helix" evidence="1">
    <location>
        <begin position="26"/>
        <end position="77"/>
    </location>
</feature>
<dbReference type="RefSeq" id="WP_246196142.1">
    <property type="nucleotide sequence ID" value="NZ_CP042997.1"/>
</dbReference>
<proteinExistence type="predicted"/>
<dbReference type="Pfam" id="PF12728">
    <property type="entry name" value="HTH_17"/>
    <property type="match status" value="1"/>
</dbReference>
<evidence type="ECO:0000313" key="3">
    <source>
        <dbReference type="Proteomes" id="UP000324233"/>
    </source>
</evidence>
<dbReference type="KEGG" id="agv:OJF2_51860"/>
<sequence>MSVEERLERIEQLLTTLIERETVKEWYSVEEVATRLGKASFTVREWCRHGRIAAQKRSYKRGKSAEWMISHEELLRVQNHGLLPQLKRA</sequence>
<keyword evidence="3" id="KW-1185">Reference proteome</keyword>
<evidence type="ECO:0000259" key="1">
    <source>
        <dbReference type="Pfam" id="PF12728"/>
    </source>
</evidence>
<dbReference type="AlphaFoldDB" id="A0A5B9W7E2"/>
<organism evidence="2 3">
    <name type="scientific">Aquisphaera giovannonii</name>
    <dbReference type="NCBI Taxonomy" id="406548"/>
    <lineage>
        <taxon>Bacteria</taxon>
        <taxon>Pseudomonadati</taxon>
        <taxon>Planctomycetota</taxon>
        <taxon>Planctomycetia</taxon>
        <taxon>Isosphaerales</taxon>
        <taxon>Isosphaeraceae</taxon>
        <taxon>Aquisphaera</taxon>
    </lineage>
</organism>
<gene>
    <name evidence="2" type="ORF">OJF2_51860</name>
</gene>